<reference evidence="3" key="3">
    <citation type="submission" date="2015-04" db="UniProtKB">
        <authorList>
            <consortium name="EnsemblPlants"/>
        </authorList>
    </citation>
    <scope>IDENTIFICATION</scope>
    <source>
        <strain evidence="3">cv. Jemalong A17</strain>
    </source>
</reference>
<evidence type="ECO:0000313" key="3">
    <source>
        <dbReference type="EnsemblPlants" id="AES86867"/>
    </source>
</evidence>
<organism evidence="2 4">
    <name type="scientific">Medicago truncatula</name>
    <name type="common">Barrel medic</name>
    <name type="synonym">Medicago tribuloides</name>
    <dbReference type="NCBI Taxonomy" id="3880"/>
    <lineage>
        <taxon>Eukaryota</taxon>
        <taxon>Viridiplantae</taxon>
        <taxon>Streptophyta</taxon>
        <taxon>Embryophyta</taxon>
        <taxon>Tracheophyta</taxon>
        <taxon>Spermatophyta</taxon>
        <taxon>Magnoliopsida</taxon>
        <taxon>eudicotyledons</taxon>
        <taxon>Gunneridae</taxon>
        <taxon>Pentapetalae</taxon>
        <taxon>rosids</taxon>
        <taxon>fabids</taxon>
        <taxon>Fabales</taxon>
        <taxon>Fabaceae</taxon>
        <taxon>Papilionoideae</taxon>
        <taxon>50 kb inversion clade</taxon>
        <taxon>NPAAA clade</taxon>
        <taxon>Hologalegina</taxon>
        <taxon>IRL clade</taxon>
        <taxon>Trifolieae</taxon>
        <taxon>Medicago</taxon>
    </lineage>
</organism>
<dbReference type="Proteomes" id="UP000002051">
    <property type="component" value="Chromosome 4"/>
</dbReference>
<keyword evidence="4" id="KW-1185">Reference proteome</keyword>
<accession>G7JP13</accession>
<gene>
    <name evidence="2" type="ordered locus">MTR_4g015730</name>
</gene>
<protein>
    <submittedName>
        <fullName evidence="2">Transmembrane protein, putative</fullName>
    </submittedName>
</protein>
<reference evidence="2 4" key="2">
    <citation type="journal article" date="2014" name="BMC Genomics">
        <title>An improved genome release (version Mt4.0) for the model legume Medicago truncatula.</title>
        <authorList>
            <person name="Tang H."/>
            <person name="Krishnakumar V."/>
            <person name="Bidwell S."/>
            <person name="Rosen B."/>
            <person name="Chan A."/>
            <person name="Zhou S."/>
            <person name="Gentzbittel L."/>
            <person name="Childs K.L."/>
            <person name="Yandell M."/>
            <person name="Gundlach H."/>
            <person name="Mayer K.F."/>
            <person name="Schwartz D.C."/>
            <person name="Town C.D."/>
        </authorList>
    </citation>
    <scope>GENOME REANNOTATION</scope>
    <source>
        <strain evidence="3 4">cv. Jemalong A17</strain>
    </source>
</reference>
<dbReference type="HOGENOM" id="CLU_2516039_0_0_1"/>
<name>G7JP13_MEDTR</name>
<evidence type="ECO:0000256" key="1">
    <source>
        <dbReference type="SAM" id="Phobius"/>
    </source>
</evidence>
<evidence type="ECO:0000313" key="4">
    <source>
        <dbReference type="Proteomes" id="UP000002051"/>
    </source>
</evidence>
<keyword evidence="1" id="KW-1133">Transmembrane helix</keyword>
<evidence type="ECO:0000313" key="2">
    <source>
        <dbReference type="EMBL" id="AES86867.1"/>
    </source>
</evidence>
<proteinExistence type="predicted"/>
<sequence>MLNSCNNSQVNIDMNLEPANSGTSYGILQRWKREDSLKRASLGLRGVYSIFLLTSFLLVASNNHGYWENFDHHDSEIRKRTVLSK</sequence>
<dbReference type="STRING" id="3880.G7JP13"/>
<dbReference type="EMBL" id="CM001220">
    <property type="protein sequence ID" value="AES86867.1"/>
    <property type="molecule type" value="Genomic_DNA"/>
</dbReference>
<feature type="transmembrane region" description="Helical" evidence="1">
    <location>
        <begin position="42"/>
        <end position="60"/>
    </location>
</feature>
<dbReference type="EnsemblPlants" id="AES86867">
    <property type="protein sequence ID" value="AES86867"/>
    <property type="gene ID" value="MTR_4g015730"/>
</dbReference>
<dbReference type="AlphaFoldDB" id="G7JP13"/>
<keyword evidence="1" id="KW-0472">Membrane</keyword>
<reference evidence="2 4" key="1">
    <citation type="journal article" date="2011" name="Nature">
        <title>The Medicago genome provides insight into the evolution of rhizobial symbioses.</title>
        <authorList>
            <person name="Young N.D."/>
            <person name="Debelle F."/>
            <person name="Oldroyd G.E."/>
            <person name="Geurts R."/>
            <person name="Cannon S.B."/>
            <person name="Udvardi M.K."/>
            <person name="Benedito V.A."/>
            <person name="Mayer K.F."/>
            <person name="Gouzy J."/>
            <person name="Schoof H."/>
            <person name="Van de Peer Y."/>
            <person name="Proost S."/>
            <person name="Cook D.R."/>
            <person name="Meyers B.C."/>
            <person name="Spannagl M."/>
            <person name="Cheung F."/>
            <person name="De Mita S."/>
            <person name="Krishnakumar V."/>
            <person name="Gundlach H."/>
            <person name="Zhou S."/>
            <person name="Mudge J."/>
            <person name="Bharti A.K."/>
            <person name="Murray J.D."/>
            <person name="Naoumkina M.A."/>
            <person name="Rosen B."/>
            <person name="Silverstein K.A."/>
            <person name="Tang H."/>
            <person name="Rombauts S."/>
            <person name="Zhao P.X."/>
            <person name="Zhou P."/>
            <person name="Barbe V."/>
            <person name="Bardou P."/>
            <person name="Bechner M."/>
            <person name="Bellec A."/>
            <person name="Berger A."/>
            <person name="Berges H."/>
            <person name="Bidwell S."/>
            <person name="Bisseling T."/>
            <person name="Choisne N."/>
            <person name="Couloux A."/>
            <person name="Denny R."/>
            <person name="Deshpande S."/>
            <person name="Dai X."/>
            <person name="Doyle J.J."/>
            <person name="Dudez A.M."/>
            <person name="Farmer A.D."/>
            <person name="Fouteau S."/>
            <person name="Franken C."/>
            <person name="Gibelin C."/>
            <person name="Gish J."/>
            <person name="Goldstein S."/>
            <person name="Gonzalez A.J."/>
            <person name="Green P.J."/>
            <person name="Hallab A."/>
            <person name="Hartog M."/>
            <person name="Hua A."/>
            <person name="Humphray S.J."/>
            <person name="Jeong D.H."/>
            <person name="Jing Y."/>
            <person name="Jocker A."/>
            <person name="Kenton S.M."/>
            <person name="Kim D.J."/>
            <person name="Klee K."/>
            <person name="Lai H."/>
            <person name="Lang C."/>
            <person name="Lin S."/>
            <person name="Macmil S.L."/>
            <person name="Magdelenat G."/>
            <person name="Matthews L."/>
            <person name="McCorrison J."/>
            <person name="Monaghan E.L."/>
            <person name="Mun J.H."/>
            <person name="Najar F.Z."/>
            <person name="Nicholson C."/>
            <person name="Noirot C."/>
            <person name="O'Bleness M."/>
            <person name="Paule C.R."/>
            <person name="Poulain J."/>
            <person name="Prion F."/>
            <person name="Qin B."/>
            <person name="Qu C."/>
            <person name="Retzel E.F."/>
            <person name="Riddle C."/>
            <person name="Sallet E."/>
            <person name="Samain S."/>
            <person name="Samson N."/>
            <person name="Sanders I."/>
            <person name="Saurat O."/>
            <person name="Scarpelli C."/>
            <person name="Schiex T."/>
            <person name="Segurens B."/>
            <person name="Severin A.J."/>
            <person name="Sherrier D.J."/>
            <person name="Shi R."/>
            <person name="Sims S."/>
            <person name="Singer S.R."/>
            <person name="Sinharoy S."/>
            <person name="Sterck L."/>
            <person name="Viollet A."/>
            <person name="Wang B.B."/>
            <person name="Wang K."/>
            <person name="Wang M."/>
            <person name="Wang X."/>
            <person name="Warfsmann J."/>
            <person name="Weissenbach J."/>
            <person name="White D.D."/>
            <person name="White J.D."/>
            <person name="Wiley G.B."/>
            <person name="Wincker P."/>
            <person name="Xing Y."/>
            <person name="Yang L."/>
            <person name="Yao Z."/>
            <person name="Ying F."/>
            <person name="Zhai J."/>
            <person name="Zhou L."/>
            <person name="Zuber A."/>
            <person name="Denarie J."/>
            <person name="Dixon R.A."/>
            <person name="May G.D."/>
            <person name="Schwartz D.C."/>
            <person name="Rogers J."/>
            <person name="Quetier F."/>
            <person name="Town C.D."/>
            <person name="Roe B.A."/>
        </authorList>
    </citation>
    <scope>NUCLEOTIDE SEQUENCE [LARGE SCALE GENOMIC DNA]</scope>
    <source>
        <strain evidence="2">A17</strain>
        <strain evidence="3 4">cv. Jemalong A17</strain>
    </source>
</reference>
<dbReference type="PaxDb" id="3880-AES86867"/>
<keyword evidence="1 2" id="KW-0812">Transmembrane</keyword>